<name>A0ABV1K955_9PSEU</name>
<evidence type="ECO:0000256" key="1">
    <source>
        <dbReference type="SAM" id="Phobius"/>
    </source>
</evidence>
<dbReference type="Pfam" id="PF08044">
    <property type="entry name" value="DUF1707"/>
    <property type="match status" value="1"/>
</dbReference>
<dbReference type="PANTHER" id="PTHR40763">
    <property type="entry name" value="MEMBRANE PROTEIN-RELATED"/>
    <property type="match status" value="1"/>
</dbReference>
<dbReference type="PANTHER" id="PTHR40763:SF4">
    <property type="entry name" value="DUF1707 DOMAIN-CONTAINING PROTEIN"/>
    <property type="match status" value="1"/>
</dbReference>
<keyword evidence="4" id="KW-1185">Reference proteome</keyword>
<feature type="transmembrane region" description="Helical" evidence="1">
    <location>
        <begin position="85"/>
        <end position="108"/>
    </location>
</feature>
<organism evidence="3 4">
    <name type="scientific">Pseudonocardia nematodicida</name>
    <dbReference type="NCBI Taxonomy" id="1206997"/>
    <lineage>
        <taxon>Bacteria</taxon>
        <taxon>Bacillati</taxon>
        <taxon>Actinomycetota</taxon>
        <taxon>Actinomycetes</taxon>
        <taxon>Pseudonocardiales</taxon>
        <taxon>Pseudonocardiaceae</taxon>
        <taxon>Pseudonocardia</taxon>
    </lineage>
</organism>
<dbReference type="RefSeq" id="WP_349298083.1">
    <property type="nucleotide sequence ID" value="NZ_JBEDNQ010000004.1"/>
</dbReference>
<sequence length="142" mass="15903">MNQPARPEDVRISDADRQAVADRLRTAHDEGFIDLSEFDERVAEVWRMRTRGELGRVTRDLPAPRRQRRDGLVFADSAGGVTMKVLAIIWMCLTAVSVSAWGILALTVDVTYPWFLWVAAPPAAVLLTLYVSGIGRPRRGDR</sequence>
<gene>
    <name evidence="3" type="ORF">WIS52_11035</name>
</gene>
<dbReference type="InterPro" id="IPR012551">
    <property type="entry name" value="DUF1707_SHOCT-like"/>
</dbReference>
<keyword evidence="1" id="KW-1133">Transmembrane helix</keyword>
<keyword evidence="1" id="KW-0812">Transmembrane</keyword>
<protein>
    <submittedName>
        <fullName evidence="3">DUF1707 domain-containing protein</fullName>
    </submittedName>
</protein>
<dbReference type="Proteomes" id="UP001494902">
    <property type="component" value="Unassembled WGS sequence"/>
</dbReference>
<feature type="transmembrane region" description="Helical" evidence="1">
    <location>
        <begin position="114"/>
        <end position="132"/>
    </location>
</feature>
<reference evidence="3 4" key="1">
    <citation type="submission" date="2024-03" db="EMBL/GenBank/DDBJ databases">
        <title>Draft genome sequence of Pseudonocardia nematodicida JCM 31783.</title>
        <authorList>
            <person name="Butdee W."/>
            <person name="Duangmal K."/>
        </authorList>
    </citation>
    <scope>NUCLEOTIDE SEQUENCE [LARGE SCALE GENOMIC DNA]</scope>
    <source>
        <strain evidence="3 4">JCM 31783</strain>
    </source>
</reference>
<evidence type="ECO:0000313" key="4">
    <source>
        <dbReference type="Proteomes" id="UP001494902"/>
    </source>
</evidence>
<evidence type="ECO:0000313" key="3">
    <source>
        <dbReference type="EMBL" id="MEQ3551007.1"/>
    </source>
</evidence>
<proteinExistence type="predicted"/>
<dbReference type="EMBL" id="JBEDNQ010000004">
    <property type="protein sequence ID" value="MEQ3551007.1"/>
    <property type="molecule type" value="Genomic_DNA"/>
</dbReference>
<keyword evidence="1" id="KW-0472">Membrane</keyword>
<feature type="domain" description="DUF1707" evidence="2">
    <location>
        <begin position="10"/>
        <end position="62"/>
    </location>
</feature>
<accession>A0ABV1K955</accession>
<evidence type="ECO:0000259" key="2">
    <source>
        <dbReference type="Pfam" id="PF08044"/>
    </source>
</evidence>
<comment type="caution">
    <text evidence="3">The sequence shown here is derived from an EMBL/GenBank/DDBJ whole genome shotgun (WGS) entry which is preliminary data.</text>
</comment>